<dbReference type="Pfam" id="PF00023">
    <property type="entry name" value="Ank"/>
    <property type="match status" value="1"/>
</dbReference>
<keyword evidence="5" id="KW-1185">Reference proteome</keyword>
<dbReference type="InterPro" id="IPR002110">
    <property type="entry name" value="Ankyrin_rpt"/>
</dbReference>
<keyword evidence="2 3" id="KW-0040">ANK repeat</keyword>
<dbReference type="PROSITE" id="PS50297">
    <property type="entry name" value="ANK_REP_REGION"/>
    <property type="match status" value="2"/>
</dbReference>
<dbReference type="SUPFAM" id="SSF48403">
    <property type="entry name" value="Ankyrin repeat"/>
    <property type="match status" value="1"/>
</dbReference>
<evidence type="ECO:0000256" key="3">
    <source>
        <dbReference type="PROSITE-ProRule" id="PRU00023"/>
    </source>
</evidence>
<dbReference type="PANTHER" id="PTHR24171">
    <property type="entry name" value="ANKYRIN REPEAT DOMAIN-CONTAINING PROTEIN 39-RELATED"/>
    <property type="match status" value="1"/>
</dbReference>
<dbReference type="Pfam" id="PF13857">
    <property type="entry name" value="Ank_5"/>
    <property type="match status" value="1"/>
</dbReference>
<dbReference type="VEuPathDB" id="FungiDB:AeMF1_009888"/>
<evidence type="ECO:0000313" key="4">
    <source>
        <dbReference type="EMBL" id="KAF0738008.1"/>
    </source>
</evidence>
<evidence type="ECO:0000313" key="5">
    <source>
        <dbReference type="Proteomes" id="UP000481153"/>
    </source>
</evidence>
<dbReference type="Proteomes" id="UP000481153">
    <property type="component" value="Unassembled WGS sequence"/>
</dbReference>
<gene>
    <name evidence="4" type="ORF">Ae201684_006002</name>
</gene>
<protein>
    <submittedName>
        <fullName evidence="4">Uncharacterized protein</fullName>
    </submittedName>
</protein>
<dbReference type="EMBL" id="VJMJ01000079">
    <property type="protein sequence ID" value="KAF0738008.1"/>
    <property type="molecule type" value="Genomic_DNA"/>
</dbReference>
<dbReference type="SMART" id="SM00248">
    <property type="entry name" value="ANK"/>
    <property type="match status" value="3"/>
</dbReference>
<dbReference type="AlphaFoldDB" id="A0A6G0XD81"/>
<dbReference type="Gene3D" id="1.25.40.20">
    <property type="entry name" value="Ankyrin repeat-containing domain"/>
    <property type="match status" value="1"/>
</dbReference>
<evidence type="ECO:0000256" key="2">
    <source>
        <dbReference type="ARBA" id="ARBA00023043"/>
    </source>
</evidence>
<comment type="caution">
    <text evidence="4">The sequence shown here is derived from an EMBL/GenBank/DDBJ whole genome shotgun (WGS) entry which is preliminary data.</text>
</comment>
<feature type="repeat" description="ANK" evidence="3">
    <location>
        <begin position="241"/>
        <end position="273"/>
    </location>
</feature>
<sequence>MWSSTRKRQLTKGELETFKRIQEETDSRNAQAKQTRAQLRTIVRDTQPNDATLYTGMYRDSTQWTTEETLALAENPLIPLGPADISGKYHLRSIKHPYPIPGSQLLKEKQRMDTALAKKLSISIKLASSSSEPKLPIHASKSAHADCLRTLETGKLHFMATSMLDVISQQEQLLAKEKIARSHRLATPKGSIDGIKLFWSHLIAGRTREAVLLITQKEFVDLDIAVVLNGSNITIDATKSHSLTPLMAAARFLNVDVVMELLFHGADPNVANVTGDTPLHYVWHNIKSLKTYLISLKWTNQAQKACSIVDALLEHGALANSVNAFNETPLHLAAKRGVLDAVEKLLHKGADPSIQDRHGKSALDYAHNYRDAASLMTNFERIDKVRRQCDEYRQARIMARNPGTTSLAWSPPRTSLDFYIFQMFIT</sequence>
<name>A0A6G0XD81_9STRA</name>
<reference evidence="4 5" key="1">
    <citation type="submission" date="2019-07" db="EMBL/GenBank/DDBJ databases">
        <title>Genomics analysis of Aphanomyces spp. identifies a new class of oomycete effector associated with host adaptation.</title>
        <authorList>
            <person name="Gaulin E."/>
        </authorList>
    </citation>
    <scope>NUCLEOTIDE SEQUENCE [LARGE SCALE GENOMIC DNA]</scope>
    <source>
        <strain evidence="4 5">ATCC 201684</strain>
    </source>
</reference>
<feature type="repeat" description="ANK" evidence="3">
    <location>
        <begin position="325"/>
        <end position="357"/>
    </location>
</feature>
<organism evidence="4 5">
    <name type="scientific">Aphanomyces euteiches</name>
    <dbReference type="NCBI Taxonomy" id="100861"/>
    <lineage>
        <taxon>Eukaryota</taxon>
        <taxon>Sar</taxon>
        <taxon>Stramenopiles</taxon>
        <taxon>Oomycota</taxon>
        <taxon>Saprolegniomycetes</taxon>
        <taxon>Saprolegniales</taxon>
        <taxon>Verrucalvaceae</taxon>
        <taxon>Aphanomyces</taxon>
    </lineage>
</organism>
<evidence type="ECO:0000256" key="1">
    <source>
        <dbReference type="ARBA" id="ARBA00022737"/>
    </source>
</evidence>
<dbReference type="InterPro" id="IPR036770">
    <property type="entry name" value="Ankyrin_rpt-contain_sf"/>
</dbReference>
<proteinExistence type="predicted"/>
<accession>A0A6G0XD81</accession>
<keyword evidence="1" id="KW-0677">Repeat</keyword>
<dbReference type="PROSITE" id="PS50088">
    <property type="entry name" value="ANK_REPEAT"/>
    <property type="match status" value="2"/>
</dbReference>